<accession>A0A164BJA7</accession>
<dbReference type="EMBL" id="LWCI01000098">
    <property type="protein sequence ID" value="KZS63548.1"/>
    <property type="molecule type" value="Genomic_DNA"/>
</dbReference>
<dbReference type="InterPro" id="IPR037401">
    <property type="entry name" value="SnoaL-like"/>
</dbReference>
<dbReference type="Gene3D" id="3.10.450.50">
    <property type="match status" value="1"/>
</dbReference>
<feature type="domain" description="SnoaL-like" evidence="1">
    <location>
        <begin position="19"/>
        <end position="146"/>
    </location>
</feature>
<dbReference type="InterPro" id="IPR032710">
    <property type="entry name" value="NTF2-like_dom_sf"/>
</dbReference>
<sequence>MLTPQSAPVADVGGVNFDAADRLAIMNLFGAYAYTYDQDRLDDFRALFTDSPELVLLHDNRELTADIDTVLRLLSVRKSGFRASVNKRRHALNSLWFTGQSADEATGYCYVQVFSIRQGGSPVADLTGCYDFTVIKQQGVWRISRWVVTADQTETGLPSDAGSASVSTVSSVA</sequence>
<dbReference type="SUPFAM" id="SSF54427">
    <property type="entry name" value="NTF2-like"/>
    <property type="match status" value="1"/>
</dbReference>
<dbReference type="Proteomes" id="UP000077342">
    <property type="component" value="Unassembled WGS sequence"/>
</dbReference>
<gene>
    <name evidence="2" type="ORF">A4G28_10210</name>
</gene>
<evidence type="ECO:0000313" key="3">
    <source>
        <dbReference type="Proteomes" id="UP000077342"/>
    </source>
</evidence>
<evidence type="ECO:0000313" key="2">
    <source>
        <dbReference type="EMBL" id="KZS63548.1"/>
    </source>
</evidence>
<dbReference type="Pfam" id="PF13577">
    <property type="entry name" value="SnoaL_4"/>
    <property type="match status" value="1"/>
</dbReference>
<comment type="caution">
    <text evidence="2">The sequence shown here is derived from an EMBL/GenBank/DDBJ whole genome shotgun (WGS) entry which is preliminary data.</text>
</comment>
<proteinExistence type="predicted"/>
<protein>
    <recommendedName>
        <fullName evidence="1">SnoaL-like domain-containing protein</fullName>
    </recommendedName>
</protein>
<name>A0A164BJA7_9MYCO</name>
<dbReference type="AlphaFoldDB" id="A0A164BJA7"/>
<reference evidence="3" key="1">
    <citation type="submission" date="2016-04" db="EMBL/GenBank/DDBJ databases">
        <authorList>
            <person name="Strapagiel D."/>
            <person name="Borowka P."/>
            <person name="Marciniak B."/>
            <person name="Bakula Z."/>
            <person name="Van Ingen J."/>
            <person name="Safianowska A."/>
            <person name="Dziadek J."/>
            <person name="Jagielski T."/>
        </authorList>
    </citation>
    <scope>NUCLEOTIDE SEQUENCE [LARGE SCALE GENOMIC DNA]</scope>
    <source>
        <strain evidence="3">1010001458</strain>
    </source>
</reference>
<keyword evidence="3" id="KW-1185">Reference proteome</keyword>
<organism evidence="2 3">
    <name type="scientific">Mycobacterium ostraviense</name>
    <dbReference type="NCBI Taxonomy" id="2738409"/>
    <lineage>
        <taxon>Bacteria</taxon>
        <taxon>Bacillati</taxon>
        <taxon>Actinomycetota</taxon>
        <taxon>Actinomycetes</taxon>
        <taxon>Mycobacteriales</taxon>
        <taxon>Mycobacteriaceae</taxon>
        <taxon>Mycobacterium</taxon>
    </lineage>
</organism>
<evidence type="ECO:0000259" key="1">
    <source>
        <dbReference type="Pfam" id="PF13577"/>
    </source>
</evidence>